<dbReference type="Proteomes" id="UP000199045">
    <property type="component" value="Unassembled WGS sequence"/>
</dbReference>
<reference evidence="1 2" key="1">
    <citation type="submission" date="2016-10" db="EMBL/GenBank/DDBJ databases">
        <authorList>
            <person name="de Groot N.N."/>
        </authorList>
    </citation>
    <scope>NUCLEOTIDE SEQUENCE [LARGE SCALE GENOMIC DNA]</scope>
    <source>
        <strain evidence="1 2">DSM 527</strain>
    </source>
</reference>
<proteinExistence type="predicted"/>
<accession>A0A1G7MEE7</accession>
<evidence type="ECO:0000313" key="1">
    <source>
        <dbReference type="EMBL" id="SDF60055.1"/>
    </source>
</evidence>
<gene>
    <name evidence="1" type="ORF">SAMN04488121_102391</name>
</gene>
<sequence length="129" mass="15280">MIYESEHWKKDLLKFARKLTKRKHSATWEERDYCDFEKELMIGFYIIRKLSDAGKLSDTTLEKKLSGRKIPSRNKIIHRLNAHRYQESFDFAKAEAIELDLIFVANQLIHSYVLAHILTKMKSAGVIYF</sequence>
<dbReference type="AlphaFoldDB" id="A0A1G7MEE7"/>
<dbReference type="RefSeq" id="WP_089830709.1">
    <property type="nucleotide sequence ID" value="NZ_FNBN01000002.1"/>
</dbReference>
<organism evidence="1 2">
    <name type="scientific">Chitinophaga filiformis</name>
    <name type="common">Myxococcus filiformis</name>
    <name type="synonym">Flexibacter filiformis</name>
    <dbReference type="NCBI Taxonomy" id="104663"/>
    <lineage>
        <taxon>Bacteria</taxon>
        <taxon>Pseudomonadati</taxon>
        <taxon>Bacteroidota</taxon>
        <taxon>Chitinophagia</taxon>
        <taxon>Chitinophagales</taxon>
        <taxon>Chitinophagaceae</taxon>
        <taxon>Chitinophaga</taxon>
    </lineage>
</organism>
<evidence type="ECO:0000313" key="2">
    <source>
        <dbReference type="Proteomes" id="UP000199045"/>
    </source>
</evidence>
<dbReference type="OrthoDB" id="1496033at2"/>
<dbReference type="EMBL" id="FNBN01000002">
    <property type="protein sequence ID" value="SDF60055.1"/>
    <property type="molecule type" value="Genomic_DNA"/>
</dbReference>
<protein>
    <submittedName>
        <fullName evidence="1">Uncharacterized protein</fullName>
    </submittedName>
</protein>
<name>A0A1G7MEE7_CHIFI</name>